<evidence type="ECO:0000313" key="1">
    <source>
        <dbReference type="EMBL" id="GAG09718.1"/>
    </source>
</evidence>
<organism evidence="1">
    <name type="scientific">marine sediment metagenome</name>
    <dbReference type="NCBI Taxonomy" id="412755"/>
    <lineage>
        <taxon>unclassified sequences</taxon>
        <taxon>metagenomes</taxon>
        <taxon>ecological metagenomes</taxon>
    </lineage>
</organism>
<comment type="caution">
    <text evidence="1">The sequence shown here is derived from an EMBL/GenBank/DDBJ whole genome shotgun (WGS) entry which is preliminary data.</text>
</comment>
<reference evidence="1" key="1">
    <citation type="journal article" date="2014" name="Front. Microbiol.">
        <title>High frequency of phylogenetically diverse reductive dehalogenase-homologous genes in deep subseafloor sedimentary metagenomes.</title>
        <authorList>
            <person name="Kawai M."/>
            <person name="Futagami T."/>
            <person name="Toyoda A."/>
            <person name="Takaki Y."/>
            <person name="Nishi S."/>
            <person name="Hori S."/>
            <person name="Arai W."/>
            <person name="Tsubouchi T."/>
            <person name="Morono Y."/>
            <person name="Uchiyama I."/>
            <person name="Ito T."/>
            <person name="Fujiyama A."/>
            <person name="Inagaki F."/>
            <person name="Takami H."/>
        </authorList>
    </citation>
    <scope>NUCLEOTIDE SEQUENCE</scope>
    <source>
        <strain evidence="1">Expedition CK06-06</strain>
    </source>
</reference>
<dbReference type="GO" id="GO:0042403">
    <property type="term" value="P:thyroid hormone metabolic process"/>
    <property type="evidence" value="ECO:0007669"/>
    <property type="project" value="TreeGrafter"/>
</dbReference>
<dbReference type="PANTHER" id="PTHR11781:SF22">
    <property type="entry name" value="TYPE I IODOTHYRONINE DEIODINASE"/>
    <property type="match status" value="1"/>
</dbReference>
<dbReference type="GO" id="GO:0004800">
    <property type="term" value="F:thyroxine 5'-deiodinase activity"/>
    <property type="evidence" value="ECO:0007669"/>
    <property type="project" value="InterPro"/>
</dbReference>
<gene>
    <name evidence="1" type="ORF">S01H1_33262</name>
</gene>
<name>X0VB51_9ZZZZ</name>
<dbReference type="Gene3D" id="3.40.30.10">
    <property type="entry name" value="Glutaredoxin"/>
    <property type="match status" value="1"/>
</dbReference>
<accession>X0VB51</accession>
<sequence length="121" mass="14063">MNEIYRSYRDRVEFYVIYIKEIHPTDGWQVDENERDGVLHHQHRSFDERVQVGETCITKMALEMPALVDEMDDAVATAYAAMPERLYLIGRDGRIAYKGGVGPMFFQPAEWKQAIASYLDD</sequence>
<protein>
    <recommendedName>
        <fullName evidence="2">Deiodinase</fullName>
    </recommendedName>
</protein>
<proteinExistence type="predicted"/>
<dbReference type="PANTHER" id="PTHR11781">
    <property type="entry name" value="IODOTHYRONINE DEIODINASE"/>
    <property type="match status" value="1"/>
</dbReference>
<dbReference type="AlphaFoldDB" id="X0VB51"/>
<dbReference type="Pfam" id="PF00837">
    <property type="entry name" value="T4_deiodinase"/>
    <property type="match status" value="1"/>
</dbReference>
<dbReference type="InterPro" id="IPR000643">
    <property type="entry name" value="Iodothyronine_deiodinase"/>
</dbReference>
<dbReference type="EMBL" id="BARS01020644">
    <property type="protein sequence ID" value="GAG09718.1"/>
    <property type="molecule type" value="Genomic_DNA"/>
</dbReference>
<evidence type="ECO:0008006" key="2">
    <source>
        <dbReference type="Google" id="ProtNLM"/>
    </source>
</evidence>